<dbReference type="InterPro" id="IPR006162">
    <property type="entry name" value="Ppantetheine_attach_site"/>
</dbReference>
<dbReference type="GO" id="GO:0044550">
    <property type="term" value="P:secondary metabolite biosynthetic process"/>
    <property type="evidence" value="ECO:0007669"/>
    <property type="project" value="TreeGrafter"/>
</dbReference>
<dbReference type="Gene3D" id="3.90.180.10">
    <property type="entry name" value="Medium-chain alcohol dehydrogenases, catalytic domain"/>
    <property type="match status" value="1"/>
</dbReference>
<dbReference type="GO" id="GO:0031177">
    <property type="term" value="F:phosphopantetheine binding"/>
    <property type="evidence" value="ECO:0007669"/>
    <property type="project" value="InterPro"/>
</dbReference>
<sequence>MFPFIKNTMFAGVDLAAMIDGTSTGKRNGILQKIFDMMGSGILRPSHPVQTFSIAQADEGFRLLLSGKSTGKIVLTVSKEDIVPFRQGDDSDYRFSKDATYVIAGGLGGIGRQLARWMVRRGAVNIILLTRSHPDKHPEKLRILSELETQGINLCYRVCDIADFQSVREALEGAAQTMPPIKGCFQSAMVIQDRTFGAMTCQEWRQSVQPKVQGSWNLHAILPAGLDYFVMLSSTVCIFGNAGQGNYAAGNTFQDALARYRVARGEKAVAIDLGMILDEGWLAERQDIHHRVMQFDHVLPLSQRELFALFDYYCNPKTTFASPTAGQVITGIQLPVMIARAGREIPEVLHRPLFRAMHQIVPKGSDTTATITNKVHNFAGLIKEAVSLEAAGEVVAEALKAKLCKILGLEVQERTINEKMDSFGVDSLIALEVRNWLAKEMRAEMAVYEILGDVKLIDTGLAVAKKSEFRQAHWGHV</sequence>
<keyword evidence="3" id="KW-0560">Oxidoreductase</keyword>
<dbReference type="EMBL" id="SKBN01000290">
    <property type="protein sequence ID" value="TGJ79410.1"/>
    <property type="molecule type" value="Genomic_DNA"/>
</dbReference>
<dbReference type="STRING" id="37992.A0A4Z0YKN5"/>
<keyword evidence="2" id="KW-0597">Phosphoprotein</keyword>
<dbReference type="GO" id="GO:0016491">
    <property type="term" value="F:oxidoreductase activity"/>
    <property type="evidence" value="ECO:0007669"/>
    <property type="project" value="UniProtKB-KW"/>
</dbReference>
<dbReference type="SMART" id="SM00822">
    <property type="entry name" value="PKS_KR"/>
    <property type="match status" value="1"/>
</dbReference>
<evidence type="ECO:0000259" key="4">
    <source>
        <dbReference type="SMART" id="SM00822"/>
    </source>
</evidence>
<dbReference type="InterPro" id="IPR020806">
    <property type="entry name" value="PKS_PP-bd"/>
</dbReference>
<protein>
    <submittedName>
        <fullName evidence="6">Uncharacterized protein</fullName>
    </submittedName>
</protein>
<dbReference type="InterPro" id="IPR009081">
    <property type="entry name" value="PP-bd_ACP"/>
</dbReference>
<gene>
    <name evidence="6" type="ORF">E0Z10_g9357</name>
</gene>
<keyword evidence="1" id="KW-0596">Phosphopantetheine</keyword>
<proteinExistence type="predicted"/>
<dbReference type="InterPro" id="IPR057326">
    <property type="entry name" value="KR_dom"/>
</dbReference>
<evidence type="ECO:0000256" key="2">
    <source>
        <dbReference type="ARBA" id="ARBA00022553"/>
    </source>
</evidence>
<dbReference type="SUPFAM" id="SSF51735">
    <property type="entry name" value="NAD(P)-binding Rossmann-fold domains"/>
    <property type="match status" value="1"/>
</dbReference>
<dbReference type="InterPro" id="IPR013968">
    <property type="entry name" value="PKS_KR"/>
</dbReference>
<dbReference type="Proteomes" id="UP000297716">
    <property type="component" value="Unassembled WGS sequence"/>
</dbReference>
<evidence type="ECO:0000259" key="5">
    <source>
        <dbReference type="SMART" id="SM00823"/>
    </source>
</evidence>
<feature type="domain" description="Ketoreductase" evidence="4">
    <location>
        <begin position="99"/>
        <end position="279"/>
    </location>
</feature>
<dbReference type="InterPro" id="IPR036736">
    <property type="entry name" value="ACP-like_sf"/>
</dbReference>
<dbReference type="SUPFAM" id="SSF47336">
    <property type="entry name" value="ACP-like"/>
    <property type="match status" value="1"/>
</dbReference>
<dbReference type="InterPro" id="IPR050091">
    <property type="entry name" value="PKS_NRPS_Biosynth_Enz"/>
</dbReference>
<dbReference type="PANTHER" id="PTHR43775">
    <property type="entry name" value="FATTY ACID SYNTHASE"/>
    <property type="match status" value="1"/>
</dbReference>
<keyword evidence="7" id="KW-1185">Reference proteome</keyword>
<dbReference type="AlphaFoldDB" id="A0A4Z0YKN5"/>
<reference evidence="6 7" key="1">
    <citation type="submission" date="2019-03" db="EMBL/GenBank/DDBJ databases">
        <title>Draft genome sequence of Xylaria hypoxylon DSM 108379, a ubiquitous saprotrophic-parasitic fungi on hardwood.</title>
        <authorList>
            <person name="Buettner E."/>
            <person name="Leonhardt S."/>
            <person name="Gebauer A.M."/>
            <person name="Liers C."/>
            <person name="Hofrichter M."/>
            <person name="Kellner H."/>
        </authorList>
    </citation>
    <scope>NUCLEOTIDE SEQUENCE [LARGE SCALE GENOMIC DNA]</scope>
    <source>
        <strain evidence="6 7">DSM 108379</strain>
    </source>
</reference>
<accession>A0A4Z0YKN5</accession>
<name>A0A4Z0YKN5_9PEZI</name>
<evidence type="ECO:0000313" key="6">
    <source>
        <dbReference type="EMBL" id="TGJ79410.1"/>
    </source>
</evidence>
<dbReference type="PROSITE" id="PS00012">
    <property type="entry name" value="PHOSPHOPANTETHEINE"/>
    <property type="match status" value="1"/>
</dbReference>
<dbReference type="GO" id="GO:0004312">
    <property type="term" value="F:fatty acid synthase activity"/>
    <property type="evidence" value="ECO:0007669"/>
    <property type="project" value="TreeGrafter"/>
</dbReference>
<dbReference type="Gene3D" id="3.40.50.720">
    <property type="entry name" value="NAD(P)-binding Rossmann-like Domain"/>
    <property type="match status" value="2"/>
</dbReference>
<feature type="domain" description="Polyketide synthase-like phosphopantetheine-binding" evidence="5">
    <location>
        <begin position="396"/>
        <end position="451"/>
    </location>
</feature>
<dbReference type="InterPro" id="IPR036291">
    <property type="entry name" value="NAD(P)-bd_dom_sf"/>
</dbReference>
<organism evidence="6 7">
    <name type="scientific">Xylaria hypoxylon</name>
    <dbReference type="NCBI Taxonomy" id="37992"/>
    <lineage>
        <taxon>Eukaryota</taxon>
        <taxon>Fungi</taxon>
        <taxon>Dikarya</taxon>
        <taxon>Ascomycota</taxon>
        <taxon>Pezizomycotina</taxon>
        <taxon>Sordariomycetes</taxon>
        <taxon>Xylariomycetidae</taxon>
        <taxon>Xylariales</taxon>
        <taxon>Xylariaceae</taxon>
        <taxon>Xylaria</taxon>
    </lineage>
</organism>
<evidence type="ECO:0000256" key="3">
    <source>
        <dbReference type="ARBA" id="ARBA00023002"/>
    </source>
</evidence>
<comment type="caution">
    <text evidence="6">The sequence shown here is derived from an EMBL/GenBank/DDBJ whole genome shotgun (WGS) entry which is preliminary data.</text>
</comment>
<dbReference type="PANTHER" id="PTHR43775:SF37">
    <property type="entry name" value="SI:DKEY-61P9.11"/>
    <property type="match status" value="1"/>
</dbReference>
<evidence type="ECO:0000313" key="7">
    <source>
        <dbReference type="Proteomes" id="UP000297716"/>
    </source>
</evidence>
<dbReference type="Pfam" id="PF13602">
    <property type="entry name" value="ADH_zinc_N_2"/>
    <property type="match status" value="1"/>
</dbReference>
<dbReference type="OrthoDB" id="329835at2759"/>
<dbReference type="Pfam" id="PF00550">
    <property type="entry name" value="PP-binding"/>
    <property type="match status" value="1"/>
</dbReference>
<dbReference type="SMART" id="SM00823">
    <property type="entry name" value="PKS_PP"/>
    <property type="match status" value="1"/>
</dbReference>
<dbReference type="GO" id="GO:0006633">
    <property type="term" value="P:fatty acid biosynthetic process"/>
    <property type="evidence" value="ECO:0007669"/>
    <property type="project" value="TreeGrafter"/>
</dbReference>
<dbReference type="Pfam" id="PF08659">
    <property type="entry name" value="KR"/>
    <property type="match status" value="1"/>
</dbReference>
<evidence type="ECO:0000256" key="1">
    <source>
        <dbReference type="ARBA" id="ARBA00022450"/>
    </source>
</evidence>